<sequence>MLRLMRNEYQKIFSKISTWVLIVLGLLLIVGIHLLFRSNGTNMDIQYSQFSKESIQQQKQYYRSQTSPDYQIELDLYDFIEENDLYTTKEFQLENSWMYLAINEAFYEKQAQLSEASLSSEQRTEIQTELEELKQSVRERDYKKYCEYKQKEIAHMDITDEEKKEVGFAYQYAMDHEWNPDASLAELIESYTRNQKTRFQLEAEKETDSEYYQTVMEEIQIEKYRLENNKIHVISEDSGRYYYEEDRWNMMDTSLLIMTALSMFVVILAGGSIAGEFSNGTIKFLLINPISRRKIFFSKYLTLLSISAIFTVLLYLIQLGFATFLFDGDWNTSYITVQNGVIQEQSAAIFFLTRYAIKAVDLVVMMTMAFMISSILRTSSVAIGLGVGALLAGKTITQFLILTNVDWGRYLIFANTDLEVIKSGTMIFPEQTVTFAIGVIAVYMIVFLLTAYDGFVRRDVC</sequence>
<dbReference type="Pfam" id="PF12679">
    <property type="entry name" value="ABC2_membrane_2"/>
    <property type="match status" value="1"/>
</dbReference>
<feature type="transmembrane region" description="Helical" evidence="1">
    <location>
        <begin position="433"/>
        <end position="452"/>
    </location>
</feature>
<dbReference type="EMBL" id="DVHN01000079">
    <property type="protein sequence ID" value="HIR88659.1"/>
    <property type="molecule type" value="Genomic_DNA"/>
</dbReference>
<feature type="transmembrane region" description="Helical" evidence="1">
    <location>
        <begin position="381"/>
        <end position="401"/>
    </location>
</feature>
<keyword evidence="1" id="KW-0472">Membrane</keyword>
<comment type="caution">
    <text evidence="2">The sequence shown here is derived from an EMBL/GenBank/DDBJ whole genome shotgun (WGS) entry which is preliminary data.</text>
</comment>
<keyword evidence="1" id="KW-0812">Transmembrane</keyword>
<dbReference type="AlphaFoldDB" id="A0A9D1EE84"/>
<gene>
    <name evidence="2" type="ORF">IAC96_06885</name>
</gene>
<dbReference type="PANTHER" id="PTHR37305:SF1">
    <property type="entry name" value="MEMBRANE PROTEIN"/>
    <property type="match status" value="1"/>
</dbReference>
<evidence type="ECO:0000313" key="2">
    <source>
        <dbReference type="EMBL" id="HIR88659.1"/>
    </source>
</evidence>
<reference evidence="2" key="2">
    <citation type="journal article" date="2021" name="PeerJ">
        <title>Extensive microbial diversity within the chicken gut microbiome revealed by metagenomics and culture.</title>
        <authorList>
            <person name="Gilroy R."/>
            <person name="Ravi A."/>
            <person name="Getino M."/>
            <person name="Pursley I."/>
            <person name="Horton D.L."/>
            <person name="Alikhan N.F."/>
            <person name="Baker D."/>
            <person name="Gharbi K."/>
            <person name="Hall N."/>
            <person name="Watson M."/>
            <person name="Adriaenssens E.M."/>
            <person name="Foster-Nyarko E."/>
            <person name="Jarju S."/>
            <person name="Secka A."/>
            <person name="Antonio M."/>
            <person name="Oren A."/>
            <person name="Chaudhuri R.R."/>
            <person name="La Ragione R."/>
            <person name="Hildebrand F."/>
            <person name="Pallen M.J."/>
        </authorList>
    </citation>
    <scope>NUCLEOTIDE SEQUENCE</scope>
    <source>
        <strain evidence="2">ChiW13-3771</strain>
    </source>
</reference>
<feature type="transmembrane region" description="Helical" evidence="1">
    <location>
        <begin position="255"/>
        <end position="279"/>
    </location>
</feature>
<feature type="transmembrane region" description="Helical" evidence="1">
    <location>
        <begin position="300"/>
        <end position="326"/>
    </location>
</feature>
<evidence type="ECO:0000256" key="1">
    <source>
        <dbReference type="SAM" id="Phobius"/>
    </source>
</evidence>
<feature type="transmembrane region" description="Helical" evidence="1">
    <location>
        <begin position="12"/>
        <end position="36"/>
    </location>
</feature>
<accession>A0A9D1EE84</accession>
<evidence type="ECO:0000313" key="3">
    <source>
        <dbReference type="Proteomes" id="UP000824201"/>
    </source>
</evidence>
<dbReference type="GO" id="GO:0005886">
    <property type="term" value="C:plasma membrane"/>
    <property type="evidence" value="ECO:0007669"/>
    <property type="project" value="UniProtKB-SubCell"/>
</dbReference>
<dbReference type="GO" id="GO:0140359">
    <property type="term" value="F:ABC-type transporter activity"/>
    <property type="evidence" value="ECO:0007669"/>
    <property type="project" value="InterPro"/>
</dbReference>
<dbReference type="Proteomes" id="UP000824201">
    <property type="component" value="Unassembled WGS sequence"/>
</dbReference>
<name>A0A9D1EE84_9FIRM</name>
<protein>
    <submittedName>
        <fullName evidence="2">ABC transporter permease</fullName>
    </submittedName>
</protein>
<keyword evidence="1" id="KW-1133">Transmembrane helix</keyword>
<proteinExistence type="predicted"/>
<feature type="transmembrane region" description="Helical" evidence="1">
    <location>
        <begin position="346"/>
        <end position="369"/>
    </location>
</feature>
<dbReference type="PANTHER" id="PTHR37305">
    <property type="entry name" value="INTEGRAL MEMBRANE PROTEIN-RELATED"/>
    <property type="match status" value="1"/>
</dbReference>
<reference evidence="2" key="1">
    <citation type="submission" date="2020-10" db="EMBL/GenBank/DDBJ databases">
        <authorList>
            <person name="Gilroy R."/>
        </authorList>
    </citation>
    <scope>NUCLEOTIDE SEQUENCE</scope>
    <source>
        <strain evidence="2">ChiW13-3771</strain>
    </source>
</reference>
<organism evidence="2 3">
    <name type="scientific">Candidatus Fimimorpha faecalis</name>
    <dbReference type="NCBI Taxonomy" id="2840824"/>
    <lineage>
        <taxon>Bacteria</taxon>
        <taxon>Bacillati</taxon>
        <taxon>Bacillota</taxon>
        <taxon>Clostridia</taxon>
        <taxon>Eubacteriales</taxon>
        <taxon>Candidatus Fimimorpha</taxon>
    </lineage>
</organism>